<sequence>MNIEELQSIMIDSYQVGYMEAVKAYEPSQDFIRLSEVKKWLKMMKIDLKRFNILVHKEIIKPVRKGDSRNSPLYYSKKEIKQALSMANVSGLLAKETIKLTL</sequence>
<protein>
    <submittedName>
        <fullName evidence="1">Uncharacterized protein</fullName>
    </submittedName>
</protein>
<name>A0A6N2XKB1_9BACE</name>
<reference evidence="1" key="1">
    <citation type="submission" date="2019-11" db="EMBL/GenBank/DDBJ databases">
        <authorList>
            <person name="Feng L."/>
        </authorList>
    </citation>
    <scope>NUCLEOTIDE SEQUENCE</scope>
    <source>
        <strain evidence="1">BintestinalisLFYP9</strain>
    </source>
</reference>
<dbReference type="EMBL" id="CACRSU010000051">
    <property type="protein sequence ID" value="VYT54166.1"/>
    <property type="molecule type" value="Genomic_DNA"/>
</dbReference>
<evidence type="ECO:0000313" key="1">
    <source>
        <dbReference type="EMBL" id="VYT54166.1"/>
    </source>
</evidence>
<dbReference type="RefSeq" id="WP_138291693.1">
    <property type="nucleotide sequence ID" value="NZ_BAABZC010000002.1"/>
</dbReference>
<dbReference type="AlphaFoldDB" id="A0A6N2XKB1"/>
<accession>A0A6N2XKB1</accession>
<proteinExistence type="predicted"/>
<organism evidence="1">
    <name type="scientific">Bacteroides intestinalis</name>
    <dbReference type="NCBI Taxonomy" id="329854"/>
    <lineage>
        <taxon>Bacteria</taxon>
        <taxon>Pseudomonadati</taxon>
        <taxon>Bacteroidota</taxon>
        <taxon>Bacteroidia</taxon>
        <taxon>Bacteroidales</taxon>
        <taxon>Bacteroidaceae</taxon>
        <taxon>Bacteroides</taxon>
    </lineage>
</organism>
<gene>
    <name evidence="1" type="ORF">BILFYP9_05016</name>
</gene>